<name>A0ABT4M8H8_9NOCA</name>
<dbReference type="InterPro" id="IPR001915">
    <property type="entry name" value="Peptidase_M48"/>
</dbReference>
<comment type="caution">
    <text evidence="9">The sequence shown here is derived from an EMBL/GenBank/DDBJ whole genome shotgun (WGS) entry which is preliminary data.</text>
</comment>
<dbReference type="RefSeq" id="WP_269601566.1">
    <property type="nucleotide sequence ID" value="NZ_JAPWIJ010000001.1"/>
</dbReference>
<reference evidence="9" key="1">
    <citation type="submission" date="2022-12" db="EMBL/GenBank/DDBJ databases">
        <authorList>
            <person name="Krivoruchko A.V."/>
            <person name="Elkin A."/>
        </authorList>
    </citation>
    <scope>NUCLEOTIDE SEQUENCE</scope>
    <source>
        <strain evidence="9">IEGM 1391</strain>
    </source>
</reference>
<comment type="cofactor">
    <cofactor evidence="6">
        <name>Zn(2+)</name>
        <dbReference type="ChEBI" id="CHEBI:29105"/>
    </cofactor>
    <text evidence="6">Binds 1 zinc ion per subunit.</text>
</comment>
<dbReference type="GO" id="GO:0008237">
    <property type="term" value="F:metallopeptidase activity"/>
    <property type="evidence" value="ECO:0007669"/>
    <property type="project" value="UniProtKB-KW"/>
</dbReference>
<feature type="transmembrane region" description="Helical" evidence="7">
    <location>
        <begin position="100"/>
        <end position="121"/>
    </location>
</feature>
<evidence type="ECO:0000256" key="6">
    <source>
        <dbReference type="RuleBase" id="RU003983"/>
    </source>
</evidence>
<organism evidence="9 10">
    <name type="scientific">Rhodococcus ruber</name>
    <dbReference type="NCBI Taxonomy" id="1830"/>
    <lineage>
        <taxon>Bacteria</taxon>
        <taxon>Bacillati</taxon>
        <taxon>Actinomycetota</taxon>
        <taxon>Actinomycetes</taxon>
        <taxon>Mycobacteriales</taxon>
        <taxon>Nocardiaceae</taxon>
        <taxon>Rhodococcus</taxon>
    </lineage>
</organism>
<keyword evidence="7" id="KW-0472">Membrane</keyword>
<evidence type="ECO:0000256" key="1">
    <source>
        <dbReference type="ARBA" id="ARBA00022670"/>
    </source>
</evidence>
<keyword evidence="10" id="KW-1185">Reference proteome</keyword>
<accession>A0ABT4M8H8</accession>
<evidence type="ECO:0000259" key="8">
    <source>
        <dbReference type="Pfam" id="PF01435"/>
    </source>
</evidence>
<dbReference type="EC" id="3.4.24.-" evidence="9"/>
<keyword evidence="7" id="KW-1133">Transmembrane helix</keyword>
<feature type="domain" description="Peptidase M48" evidence="8">
    <location>
        <begin position="78"/>
        <end position="206"/>
    </location>
</feature>
<evidence type="ECO:0000256" key="2">
    <source>
        <dbReference type="ARBA" id="ARBA00022723"/>
    </source>
</evidence>
<feature type="transmembrane region" description="Helical" evidence="7">
    <location>
        <begin position="137"/>
        <end position="156"/>
    </location>
</feature>
<dbReference type="Pfam" id="PF01435">
    <property type="entry name" value="Peptidase_M48"/>
    <property type="match status" value="1"/>
</dbReference>
<sequence length="211" mass="23123">MTETKPAEITLSPQQRQAWVDMVAEVSTALGMTTPPAVEFDCTSELKGAMRYHHQHDTVTVFGGWVAAEPDPQSLASKALAAHELGHRLDRDRLRRRRRVLLAGYVVLCGAVAAAVVPALAESWANPGRFGPMMPTWVAWVPTVLILVAASWMAAVRWPDENRADAVAASLYGPPGVHAFLDVFAEHAGRSASWISPTHPSHRMRRARHPQ</sequence>
<protein>
    <submittedName>
        <fullName evidence="9">M48 family metalloprotease</fullName>
        <ecNumber evidence="9">3.4.24.-</ecNumber>
    </submittedName>
</protein>
<evidence type="ECO:0000256" key="5">
    <source>
        <dbReference type="ARBA" id="ARBA00023049"/>
    </source>
</evidence>
<keyword evidence="1 6" id="KW-0645">Protease</keyword>
<dbReference type="EMBL" id="JAPWIJ010000001">
    <property type="protein sequence ID" value="MCZ4516925.1"/>
    <property type="molecule type" value="Genomic_DNA"/>
</dbReference>
<evidence type="ECO:0000313" key="10">
    <source>
        <dbReference type="Proteomes" id="UP001081071"/>
    </source>
</evidence>
<comment type="similarity">
    <text evidence="6">Belongs to the peptidase M48 family.</text>
</comment>
<evidence type="ECO:0000256" key="7">
    <source>
        <dbReference type="SAM" id="Phobius"/>
    </source>
</evidence>
<evidence type="ECO:0000313" key="9">
    <source>
        <dbReference type="EMBL" id="MCZ4516925.1"/>
    </source>
</evidence>
<evidence type="ECO:0000256" key="3">
    <source>
        <dbReference type="ARBA" id="ARBA00022801"/>
    </source>
</evidence>
<keyword evidence="4 6" id="KW-0862">Zinc</keyword>
<keyword evidence="7" id="KW-0812">Transmembrane</keyword>
<proteinExistence type="inferred from homology"/>
<keyword evidence="5 6" id="KW-0482">Metalloprotease</keyword>
<keyword evidence="2" id="KW-0479">Metal-binding</keyword>
<gene>
    <name evidence="9" type="ORF">O4220_00245</name>
</gene>
<keyword evidence="3 6" id="KW-0378">Hydrolase</keyword>
<dbReference type="Proteomes" id="UP001081071">
    <property type="component" value="Unassembled WGS sequence"/>
</dbReference>
<evidence type="ECO:0000256" key="4">
    <source>
        <dbReference type="ARBA" id="ARBA00022833"/>
    </source>
</evidence>